<evidence type="ECO:0000313" key="3">
    <source>
        <dbReference type="Proteomes" id="UP000179807"/>
    </source>
</evidence>
<gene>
    <name evidence="2" type="ORF">TRFO_07985</name>
</gene>
<dbReference type="InterPro" id="IPR038336">
    <property type="entry name" value="NET_sf"/>
</dbReference>
<dbReference type="AlphaFoldDB" id="A0A1J4JMH5"/>
<dbReference type="GeneID" id="94828729"/>
<dbReference type="Gene3D" id="1.20.1270.220">
    <property type="match status" value="1"/>
</dbReference>
<evidence type="ECO:0000313" key="2">
    <source>
        <dbReference type="EMBL" id="OHT00321.1"/>
    </source>
</evidence>
<name>A0A1J4JMH5_9EUKA</name>
<dbReference type="Proteomes" id="UP000179807">
    <property type="component" value="Unassembled WGS sequence"/>
</dbReference>
<dbReference type="VEuPathDB" id="TrichDB:TRFO_07985"/>
<evidence type="ECO:0000259" key="1">
    <source>
        <dbReference type="Pfam" id="PF17035"/>
    </source>
</evidence>
<keyword evidence="3" id="KW-1185">Reference proteome</keyword>
<dbReference type="OrthoDB" id="10644292at2759"/>
<protein>
    <recommendedName>
        <fullName evidence="1">NET domain-containing protein</fullName>
    </recommendedName>
</protein>
<dbReference type="InterPro" id="IPR027353">
    <property type="entry name" value="NET_dom"/>
</dbReference>
<comment type="caution">
    <text evidence="2">The sequence shown here is derived from an EMBL/GenBank/DDBJ whole genome shotgun (WGS) entry which is preliminary data.</text>
</comment>
<reference evidence="2" key="1">
    <citation type="submission" date="2016-10" db="EMBL/GenBank/DDBJ databases">
        <authorList>
            <person name="Benchimol M."/>
            <person name="Almeida L.G."/>
            <person name="Vasconcelos A.T."/>
            <person name="Perreira-Neves A."/>
            <person name="Rosa I.A."/>
            <person name="Tasca T."/>
            <person name="Bogo M.R."/>
            <person name="de Souza W."/>
        </authorList>
    </citation>
    <scope>NUCLEOTIDE SEQUENCE [LARGE SCALE GENOMIC DNA]</scope>
    <source>
        <strain evidence="2">K</strain>
    </source>
</reference>
<sequence>MFFISHFIVSDATLMESLRVKACLKFLYKVMNRPICRPFLCDETGRIRYSKLADKSFPVKLESLKEDLLNGKVSSYSVFFDRLITFFDMIQSNCNGEAPQICAKTLSQWIKKKKKKYISQSTNQKSWIVSLEKSYNECVSYLENAEGQMDELKYRIQTDPNEPLFFPFEPHEIQLLGEAIKKNENDKTMNGIISIIRALEPKNQKSSSGEFVCDLATCSPQTLHTLRNYIQSQFRQDGIEYPKNLDYET</sequence>
<feature type="domain" description="NET" evidence="1">
    <location>
        <begin position="171"/>
        <end position="231"/>
    </location>
</feature>
<dbReference type="Pfam" id="PF17035">
    <property type="entry name" value="BET"/>
    <property type="match status" value="1"/>
</dbReference>
<dbReference type="RefSeq" id="XP_068353457.1">
    <property type="nucleotide sequence ID" value="XM_068494025.1"/>
</dbReference>
<accession>A0A1J4JMH5</accession>
<organism evidence="2 3">
    <name type="scientific">Tritrichomonas foetus</name>
    <dbReference type="NCBI Taxonomy" id="1144522"/>
    <lineage>
        <taxon>Eukaryota</taxon>
        <taxon>Metamonada</taxon>
        <taxon>Parabasalia</taxon>
        <taxon>Tritrichomonadida</taxon>
        <taxon>Tritrichomonadidae</taxon>
        <taxon>Tritrichomonas</taxon>
    </lineage>
</organism>
<dbReference type="EMBL" id="MLAK01000960">
    <property type="protein sequence ID" value="OHT00321.1"/>
    <property type="molecule type" value="Genomic_DNA"/>
</dbReference>
<proteinExistence type="predicted"/>